<proteinExistence type="predicted"/>
<name>A0A8J8P5B0_HALGN</name>
<evidence type="ECO:0000313" key="2">
    <source>
        <dbReference type="Proteomes" id="UP000785679"/>
    </source>
</evidence>
<accession>A0A8J8P5B0</accession>
<keyword evidence="2" id="KW-1185">Reference proteome</keyword>
<reference evidence="1" key="1">
    <citation type="submission" date="2019-06" db="EMBL/GenBank/DDBJ databases">
        <authorList>
            <person name="Zheng W."/>
        </authorList>
    </citation>
    <scope>NUCLEOTIDE SEQUENCE</scope>
    <source>
        <strain evidence="1">QDHG01</strain>
    </source>
</reference>
<dbReference type="Proteomes" id="UP000785679">
    <property type="component" value="Unassembled WGS sequence"/>
</dbReference>
<sequence length="153" mass="17229">MQLSNRKINKGAKSYLCSSSSDASCSLLLNPLVSTFIQFYPLADVSMLSMDSSVLTIRLKYPFNIIVMNTPNAIFLQAVSHNLLTAFTLWESQRRMSSEASRSVKARKATPNWPMFSMRGESLYMLRVERISLRICFDISQGMILILATSQTS</sequence>
<dbReference type="EMBL" id="RRYP01000387">
    <property type="protein sequence ID" value="TNV87518.1"/>
    <property type="molecule type" value="Genomic_DNA"/>
</dbReference>
<gene>
    <name evidence="1" type="ORF">FGO68_gene1582</name>
</gene>
<evidence type="ECO:0000313" key="1">
    <source>
        <dbReference type="EMBL" id="TNV87518.1"/>
    </source>
</evidence>
<protein>
    <submittedName>
        <fullName evidence="1">Uncharacterized protein</fullName>
    </submittedName>
</protein>
<organism evidence="1 2">
    <name type="scientific">Halteria grandinella</name>
    <dbReference type="NCBI Taxonomy" id="5974"/>
    <lineage>
        <taxon>Eukaryota</taxon>
        <taxon>Sar</taxon>
        <taxon>Alveolata</taxon>
        <taxon>Ciliophora</taxon>
        <taxon>Intramacronucleata</taxon>
        <taxon>Spirotrichea</taxon>
        <taxon>Stichotrichia</taxon>
        <taxon>Sporadotrichida</taxon>
        <taxon>Halteriidae</taxon>
        <taxon>Halteria</taxon>
    </lineage>
</organism>
<comment type="caution">
    <text evidence="1">The sequence shown here is derived from an EMBL/GenBank/DDBJ whole genome shotgun (WGS) entry which is preliminary data.</text>
</comment>
<dbReference type="AlphaFoldDB" id="A0A8J8P5B0"/>